<evidence type="ECO:0000313" key="2">
    <source>
        <dbReference type="EMBL" id="TWT87021.1"/>
    </source>
</evidence>
<gene>
    <name evidence="2" type="ORF">Pla52n_70320</name>
</gene>
<reference evidence="2 3" key="1">
    <citation type="submission" date="2019-02" db="EMBL/GenBank/DDBJ databases">
        <title>Deep-cultivation of Planctomycetes and their phenomic and genomic characterization uncovers novel biology.</title>
        <authorList>
            <person name="Wiegand S."/>
            <person name="Jogler M."/>
            <person name="Boedeker C."/>
            <person name="Pinto D."/>
            <person name="Vollmers J."/>
            <person name="Rivas-Marin E."/>
            <person name="Kohn T."/>
            <person name="Peeters S.H."/>
            <person name="Heuer A."/>
            <person name="Rast P."/>
            <person name="Oberbeckmann S."/>
            <person name="Bunk B."/>
            <person name="Jeske O."/>
            <person name="Meyerdierks A."/>
            <person name="Storesund J.E."/>
            <person name="Kallscheuer N."/>
            <person name="Luecker S."/>
            <person name="Lage O.M."/>
            <person name="Pohl T."/>
            <person name="Merkel B.J."/>
            <person name="Hornburger P."/>
            <person name="Mueller R.-W."/>
            <person name="Bruemmer F."/>
            <person name="Labrenz M."/>
            <person name="Spormann A.M."/>
            <person name="Op Den Camp H."/>
            <person name="Overmann J."/>
            <person name="Amann R."/>
            <person name="Jetten M.S.M."/>
            <person name="Mascher T."/>
            <person name="Medema M.H."/>
            <person name="Devos D.P."/>
            <person name="Kaster A.-K."/>
            <person name="Ovreas L."/>
            <person name="Rohde M."/>
            <person name="Galperin M.Y."/>
            <person name="Jogler C."/>
        </authorList>
    </citation>
    <scope>NUCLEOTIDE SEQUENCE [LARGE SCALE GENOMIC DNA]</scope>
    <source>
        <strain evidence="2 3">Pla52n</strain>
    </source>
</reference>
<sequence length="713" mass="79303">MRLHQAQEIIKNPHSHPISDVTKAVAITTSPWRRFIASIPLPSQSLLFGLMGFVLPGAWSLISREIAHVSLSTLDRLWCEEVGFIIFALTGLLFIILWSRFSKQRWLITFSVLTLASTAAVVWIEKRRNDEQSQLVDLLSGENWMAYDPVGFNPLSGSFPTKDSIREDFKAMKKLGVTGVITFGMENTLGEIPYIASEFGFKVIAGLSVPDDFRFKPEAEFVKAIEANEAGVVDAFCVGHIRGELIEFDTLAQWMTQLRNATGKPVTFSAPIAAYSGQRSKRAREIGDWYFPDVGGAWQLSNDPSEVVKQTRDNCFRAVELSEDKPVLCKMIGYPSGPASMGFSPQKQREFFLNFWRSTSLPFHVFPSYAFAFDRRFVTHAASIFPDQRHPAGAYLGLIDDSRQRLQKAVANDFRRHWGLLSASLVVPAADYSIVRTVDADTGNVEHRLHVSQGDDKFHFGSVVRTPAGAMNFRPHPSDDPDGWGASIYMTPFFGQLGADACGVDDVDLTIRDQVIHITSTGSTVVGNDTRGHWELQCELGYDTSARHVIGTGSLQWKPELTEGFVGDLSVLRISTNVLCDVELDSGGMGDTGDSTGMSWSYLKDGLRINQSFLPTMKNNATFPQDQSTAIEIFIHGNLNRAAGDGPRSKRTPDIRLLLESDRADLAIGAQYDTERNSFEQDNFGVTPLIRVDSSKEMADRHFYFSFESQNSL</sequence>
<evidence type="ECO:0000313" key="3">
    <source>
        <dbReference type="Proteomes" id="UP000320176"/>
    </source>
</evidence>
<comment type="caution">
    <text evidence="2">The sequence shown here is derived from an EMBL/GenBank/DDBJ whole genome shotgun (WGS) entry which is preliminary data.</text>
</comment>
<dbReference type="OrthoDB" id="7057330at2"/>
<keyword evidence="1" id="KW-0472">Membrane</keyword>
<dbReference type="EMBL" id="SJPN01000036">
    <property type="protein sequence ID" value="TWT87021.1"/>
    <property type="molecule type" value="Genomic_DNA"/>
</dbReference>
<proteinExistence type="predicted"/>
<name>A0A5C5ZJM4_9BACT</name>
<dbReference type="SUPFAM" id="SSF51445">
    <property type="entry name" value="(Trans)glycosidases"/>
    <property type="match status" value="1"/>
</dbReference>
<dbReference type="Proteomes" id="UP000320176">
    <property type="component" value="Unassembled WGS sequence"/>
</dbReference>
<organism evidence="2 3">
    <name type="scientific">Stieleria varia</name>
    <dbReference type="NCBI Taxonomy" id="2528005"/>
    <lineage>
        <taxon>Bacteria</taxon>
        <taxon>Pseudomonadati</taxon>
        <taxon>Planctomycetota</taxon>
        <taxon>Planctomycetia</taxon>
        <taxon>Pirellulales</taxon>
        <taxon>Pirellulaceae</taxon>
        <taxon>Stieleria</taxon>
    </lineage>
</organism>
<feature type="transmembrane region" description="Helical" evidence="1">
    <location>
        <begin position="41"/>
        <end position="62"/>
    </location>
</feature>
<accession>A0A5C5ZJM4</accession>
<feature type="transmembrane region" description="Helical" evidence="1">
    <location>
        <begin position="82"/>
        <end position="99"/>
    </location>
</feature>
<keyword evidence="3" id="KW-1185">Reference proteome</keyword>
<evidence type="ECO:0000256" key="1">
    <source>
        <dbReference type="SAM" id="Phobius"/>
    </source>
</evidence>
<keyword evidence="1" id="KW-0812">Transmembrane</keyword>
<dbReference type="InterPro" id="IPR017853">
    <property type="entry name" value="GH"/>
</dbReference>
<dbReference type="RefSeq" id="WP_146523849.1">
    <property type="nucleotide sequence ID" value="NZ_CP151726.1"/>
</dbReference>
<feature type="transmembrane region" description="Helical" evidence="1">
    <location>
        <begin position="106"/>
        <end position="124"/>
    </location>
</feature>
<protein>
    <submittedName>
        <fullName evidence="2">Uncharacterized protein</fullName>
    </submittedName>
</protein>
<keyword evidence="1" id="KW-1133">Transmembrane helix</keyword>
<dbReference type="AlphaFoldDB" id="A0A5C5ZJM4"/>